<dbReference type="RefSeq" id="WP_242163789.1">
    <property type="nucleotide sequence ID" value="NZ_JAJMLW010000001.1"/>
</dbReference>
<dbReference type="InterPro" id="IPR002477">
    <property type="entry name" value="Peptidoglycan-bd-like"/>
</dbReference>
<comment type="caution">
    <text evidence="3">The sequence shown here is derived from an EMBL/GenBank/DDBJ whole genome shotgun (WGS) entry which is preliminary data.</text>
</comment>
<dbReference type="SUPFAM" id="SSF54001">
    <property type="entry name" value="Cysteine proteinases"/>
    <property type="match status" value="1"/>
</dbReference>
<dbReference type="InterPro" id="IPR036366">
    <property type="entry name" value="PGBDSf"/>
</dbReference>
<evidence type="ECO:0000313" key="3">
    <source>
        <dbReference type="EMBL" id="MCI2241534.1"/>
    </source>
</evidence>
<evidence type="ECO:0000259" key="2">
    <source>
        <dbReference type="Pfam" id="PF05257"/>
    </source>
</evidence>
<keyword evidence="4" id="KW-1185">Reference proteome</keyword>
<dbReference type="SUPFAM" id="SSF47090">
    <property type="entry name" value="PGBD-like"/>
    <property type="match status" value="1"/>
</dbReference>
<dbReference type="Gene3D" id="3.90.1720.10">
    <property type="entry name" value="endopeptidase domain like (from Nostoc punctiforme)"/>
    <property type="match status" value="1"/>
</dbReference>
<reference evidence="3" key="1">
    <citation type="submission" date="2021-11" db="EMBL/GenBank/DDBJ databases">
        <title>A Novel Adlercreutzia Species, isolated from a Allomyrina dichotoma larva feces.</title>
        <authorList>
            <person name="Suh M.K."/>
        </authorList>
    </citation>
    <scope>NUCLEOTIDE SEQUENCE</scope>
    <source>
        <strain evidence="3">JBNU-10</strain>
    </source>
</reference>
<dbReference type="Proteomes" id="UP001430755">
    <property type="component" value="Unassembled WGS sequence"/>
</dbReference>
<gene>
    <name evidence="3" type="ORF">LPT13_04095</name>
</gene>
<name>A0ABS9WF90_9ACTN</name>
<dbReference type="EMBL" id="JAJMLW010000001">
    <property type="protein sequence ID" value="MCI2241534.1"/>
    <property type="molecule type" value="Genomic_DNA"/>
</dbReference>
<evidence type="ECO:0000259" key="1">
    <source>
        <dbReference type="Pfam" id="PF01471"/>
    </source>
</evidence>
<evidence type="ECO:0000313" key="4">
    <source>
        <dbReference type="Proteomes" id="UP001430755"/>
    </source>
</evidence>
<dbReference type="InterPro" id="IPR007921">
    <property type="entry name" value="CHAP_dom"/>
</dbReference>
<accession>A0ABS9WF90</accession>
<feature type="domain" description="Peptidoglycan binding-like" evidence="1">
    <location>
        <begin position="187"/>
        <end position="242"/>
    </location>
</feature>
<dbReference type="Gene3D" id="1.10.101.10">
    <property type="entry name" value="PGBD-like superfamily/PGBD"/>
    <property type="match status" value="1"/>
</dbReference>
<proteinExistence type="predicted"/>
<sequence length="245" mass="26308">MATADELVALAQGEVGYSRWDDPLPGTKYGRWFEEQVDKDPSNFDYGASGVAYCAMFVSWCLWMLGVECAGMPSAYCPAIHNHQHLSAGELEPGDLALFDWEDDGTDDHVGIVVSNDREARVIRTIEGNTAGGRVAERTRAYSTVCGGIRPRFDAAPAAKPSAPTAPTEGKEETVYAFPLVKRGAEGDAVRLMQAALNVRAAAKLSVDGDYGDKTGKALVAWQRRCGVEADGDCGPITWGTLLCD</sequence>
<dbReference type="InterPro" id="IPR036365">
    <property type="entry name" value="PGBD-like_sf"/>
</dbReference>
<feature type="domain" description="Peptidase C51" evidence="2">
    <location>
        <begin position="49"/>
        <end position="129"/>
    </location>
</feature>
<organism evidence="3 4">
    <name type="scientific">Adlercreutzia faecimuris</name>
    <dbReference type="NCBI Taxonomy" id="2897341"/>
    <lineage>
        <taxon>Bacteria</taxon>
        <taxon>Bacillati</taxon>
        <taxon>Actinomycetota</taxon>
        <taxon>Coriobacteriia</taxon>
        <taxon>Eggerthellales</taxon>
        <taxon>Eggerthellaceae</taxon>
        <taxon>Adlercreutzia</taxon>
    </lineage>
</organism>
<dbReference type="Pfam" id="PF01471">
    <property type="entry name" value="PG_binding_1"/>
    <property type="match status" value="1"/>
</dbReference>
<dbReference type="Pfam" id="PF05257">
    <property type="entry name" value="CHAP"/>
    <property type="match status" value="1"/>
</dbReference>
<protein>
    <submittedName>
        <fullName evidence="3">CHAP domain-containing protein</fullName>
    </submittedName>
</protein>
<dbReference type="InterPro" id="IPR038765">
    <property type="entry name" value="Papain-like_cys_pep_sf"/>
</dbReference>